<dbReference type="EC" id="2.4.1.25" evidence="3 10"/>
<evidence type="ECO:0000256" key="2">
    <source>
        <dbReference type="ARBA" id="ARBA00005684"/>
    </source>
</evidence>
<dbReference type="NCBIfam" id="TIGR00217">
    <property type="entry name" value="malQ"/>
    <property type="match status" value="1"/>
</dbReference>
<accession>A0ABW1XM82</accession>
<keyword evidence="12" id="KW-1185">Reference proteome</keyword>
<dbReference type="Pfam" id="PF02446">
    <property type="entry name" value="Glyco_hydro_77"/>
    <property type="match status" value="2"/>
</dbReference>
<dbReference type="PANTHER" id="PTHR32438:SF5">
    <property type="entry name" value="4-ALPHA-GLUCANOTRANSFERASE DPE1, CHLOROPLASTIC_AMYLOPLASTIC"/>
    <property type="match status" value="1"/>
</dbReference>
<comment type="similarity">
    <text evidence="2 10">Belongs to the disproportionating enzyme family.</text>
</comment>
<name>A0ABW1XM82_9ALTE</name>
<evidence type="ECO:0000256" key="8">
    <source>
        <dbReference type="ARBA" id="ARBA00031423"/>
    </source>
</evidence>
<evidence type="ECO:0000256" key="1">
    <source>
        <dbReference type="ARBA" id="ARBA00000439"/>
    </source>
</evidence>
<comment type="catalytic activity">
    <reaction evidence="1 10">
        <text>Transfers a segment of a (1-&gt;4)-alpha-D-glucan to a new position in an acceptor, which may be glucose or a (1-&gt;4)-alpha-D-glucan.</text>
        <dbReference type="EC" id="2.4.1.25"/>
    </reaction>
</comment>
<evidence type="ECO:0000256" key="7">
    <source>
        <dbReference type="ARBA" id="ARBA00023277"/>
    </source>
</evidence>
<gene>
    <name evidence="11" type="primary">malQ</name>
    <name evidence="11" type="ORF">ACFP85_12715</name>
</gene>
<evidence type="ECO:0000313" key="11">
    <source>
        <dbReference type="EMBL" id="MFC6441008.1"/>
    </source>
</evidence>
<dbReference type="PANTHER" id="PTHR32438">
    <property type="entry name" value="4-ALPHA-GLUCANOTRANSFERASE DPE1, CHLOROPLASTIC/AMYLOPLASTIC"/>
    <property type="match status" value="1"/>
</dbReference>
<evidence type="ECO:0000256" key="5">
    <source>
        <dbReference type="ARBA" id="ARBA00022676"/>
    </source>
</evidence>
<proteinExistence type="inferred from homology"/>
<dbReference type="EMBL" id="JBHSUS010000001">
    <property type="protein sequence ID" value="MFC6441008.1"/>
    <property type="molecule type" value="Genomic_DNA"/>
</dbReference>
<dbReference type="InterPro" id="IPR017853">
    <property type="entry name" value="GH"/>
</dbReference>
<dbReference type="InterPro" id="IPR003385">
    <property type="entry name" value="Glyco_hydro_77"/>
</dbReference>
<dbReference type="GO" id="GO:0004134">
    <property type="term" value="F:4-alpha-glucanotransferase activity"/>
    <property type="evidence" value="ECO:0007669"/>
    <property type="project" value="UniProtKB-EC"/>
</dbReference>
<organism evidence="11 12">
    <name type="scientific">Pseudobowmanella zhangzhouensis</name>
    <dbReference type="NCBI Taxonomy" id="1537679"/>
    <lineage>
        <taxon>Bacteria</taxon>
        <taxon>Pseudomonadati</taxon>
        <taxon>Pseudomonadota</taxon>
        <taxon>Gammaproteobacteria</taxon>
        <taxon>Alteromonadales</taxon>
        <taxon>Alteromonadaceae</taxon>
    </lineage>
</organism>
<dbReference type="RefSeq" id="WP_131258651.1">
    <property type="nucleotide sequence ID" value="NZ_JBHSUS010000001.1"/>
</dbReference>
<reference evidence="12" key="1">
    <citation type="journal article" date="2019" name="Int. J. Syst. Evol. Microbiol.">
        <title>The Global Catalogue of Microorganisms (GCM) 10K type strain sequencing project: providing services to taxonomists for standard genome sequencing and annotation.</title>
        <authorList>
            <consortium name="The Broad Institute Genomics Platform"/>
            <consortium name="The Broad Institute Genome Sequencing Center for Infectious Disease"/>
            <person name="Wu L."/>
            <person name="Ma J."/>
        </authorList>
    </citation>
    <scope>NUCLEOTIDE SEQUENCE [LARGE SCALE GENOMIC DNA]</scope>
    <source>
        <strain evidence="12">CGMCC 1.16031</strain>
    </source>
</reference>
<dbReference type="SUPFAM" id="SSF51445">
    <property type="entry name" value="(Trans)glycosidases"/>
    <property type="match status" value="1"/>
</dbReference>
<keyword evidence="7 10" id="KW-0119">Carbohydrate metabolism</keyword>
<sequence length="685" mass="76935">MSLDKLLYLQGVGAEFIDCDGQHVHISWQDRLGILQSMCRDRVNTPQQVLEDPFVSRRIEELDARQWTLPISGFIHGVTDNCGISVYFPAGIAYQFELQFISEQQTITGLAASTVELSVTGDYRIADRGYLRYWLPLQALQLVSGYYQLSLQCELGEFTATLLVSEGRAYLPANAQQKHWGVSMQLYALRSSGKWQIGDFIDLYEYTQWLASKGAGFILLNPLHALSIDKPDYPSPYSPSDRRYINPLYIRPESIEEAKDIPELSALSAQLSDGNWLDYPAIFSAKYQALRLIYQQFLEQASEQRNMQWQAYLQREGAALEAFCAYELQHAPDYLQDAGSGFFAWCQFVADEQLAACQALAKGQGMPIGLVRDLAVGAIPGSSEVSRNPAAFLHHCSVGAPPDPFAPQGQDWGLVPPDPIAMRQQGFKGFIGLVRANLRHCGALRIDHVMALLRLWCSPLDKAFGQGAYIYYPLDTLLAILTHESQRAKAMVIGEDLGVVPPEMPTRLADAQILSNQLFYFNRDAHGFFAPEAQKVFSQFMLANHDVPTWSAWWQEADLDIREKLTLDPPAQQQKARSERRQHKQQLLDWLAYHGNIALSMQADSREVLLAVTRVSAGGTATLLSLALSDLSGQIEPVNIPGTWKEYPNWRRRDDCSLAQLQQHPFANDMLETLQQARTGRPSNE</sequence>
<keyword evidence="5 10" id="KW-0328">Glycosyltransferase</keyword>
<comment type="caution">
    <text evidence="11">The sequence shown here is derived from an EMBL/GenBank/DDBJ whole genome shotgun (WGS) entry which is preliminary data.</text>
</comment>
<protein>
    <recommendedName>
        <fullName evidence="4 10">4-alpha-glucanotransferase</fullName>
        <ecNumber evidence="3 10">2.4.1.25</ecNumber>
    </recommendedName>
    <alternativeName>
        <fullName evidence="8 10">Amylomaltase</fullName>
    </alternativeName>
    <alternativeName>
        <fullName evidence="9 10">Disproportionating enzyme</fullName>
    </alternativeName>
</protein>
<evidence type="ECO:0000256" key="9">
    <source>
        <dbReference type="ARBA" id="ARBA00031501"/>
    </source>
</evidence>
<evidence type="ECO:0000256" key="6">
    <source>
        <dbReference type="ARBA" id="ARBA00022679"/>
    </source>
</evidence>
<evidence type="ECO:0000313" key="12">
    <source>
        <dbReference type="Proteomes" id="UP001596364"/>
    </source>
</evidence>
<keyword evidence="6 10" id="KW-0808">Transferase</keyword>
<evidence type="ECO:0000256" key="10">
    <source>
        <dbReference type="RuleBase" id="RU361207"/>
    </source>
</evidence>
<evidence type="ECO:0000256" key="4">
    <source>
        <dbReference type="ARBA" id="ARBA00020295"/>
    </source>
</evidence>
<dbReference type="Proteomes" id="UP001596364">
    <property type="component" value="Unassembled WGS sequence"/>
</dbReference>
<evidence type="ECO:0000256" key="3">
    <source>
        <dbReference type="ARBA" id="ARBA00012560"/>
    </source>
</evidence>
<dbReference type="Gene3D" id="3.20.20.80">
    <property type="entry name" value="Glycosidases"/>
    <property type="match status" value="1"/>
</dbReference>